<evidence type="ECO:0000313" key="2">
    <source>
        <dbReference type="EMBL" id="GAU46516.1"/>
    </source>
</evidence>
<evidence type="ECO:0000313" key="3">
    <source>
        <dbReference type="Proteomes" id="UP000242715"/>
    </source>
</evidence>
<dbReference type="AlphaFoldDB" id="A0A2Z6NSB5"/>
<feature type="region of interest" description="Disordered" evidence="1">
    <location>
        <begin position="1"/>
        <end position="73"/>
    </location>
</feature>
<reference evidence="3" key="1">
    <citation type="journal article" date="2017" name="Front. Plant Sci.">
        <title>Climate Clever Clovers: New Paradigm to Reduce the Environmental Footprint of Ruminants by Breeding Low Methanogenic Forages Utilizing Haplotype Variation.</title>
        <authorList>
            <person name="Kaur P."/>
            <person name="Appels R."/>
            <person name="Bayer P.E."/>
            <person name="Keeble-Gagnere G."/>
            <person name="Wang J."/>
            <person name="Hirakawa H."/>
            <person name="Shirasawa K."/>
            <person name="Vercoe P."/>
            <person name="Stefanova K."/>
            <person name="Durmic Z."/>
            <person name="Nichols P."/>
            <person name="Revell C."/>
            <person name="Isobe S.N."/>
            <person name="Edwards D."/>
            <person name="Erskine W."/>
        </authorList>
    </citation>
    <scope>NUCLEOTIDE SEQUENCE [LARGE SCALE GENOMIC DNA]</scope>
    <source>
        <strain evidence="3">cv. Daliak</strain>
    </source>
</reference>
<sequence>MSELSHTRMSAIAMKESNLPIDDGISPSESSQNVEQICLSDEETPHIKNPHTAQTKGRKKDGDKSTQNTMDFP</sequence>
<evidence type="ECO:0000256" key="1">
    <source>
        <dbReference type="SAM" id="MobiDB-lite"/>
    </source>
</evidence>
<protein>
    <submittedName>
        <fullName evidence="2">Uncharacterized protein</fullName>
    </submittedName>
</protein>
<proteinExistence type="predicted"/>
<organism evidence="2 3">
    <name type="scientific">Trifolium subterraneum</name>
    <name type="common">Subterranean clover</name>
    <dbReference type="NCBI Taxonomy" id="3900"/>
    <lineage>
        <taxon>Eukaryota</taxon>
        <taxon>Viridiplantae</taxon>
        <taxon>Streptophyta</taxon>
        <taxon>Embryophyta</taxon>
        <taxon>Tracheophyta</taxon>
        <taxon>Spermatophyta</taxon>
        <taxon>Magnoliopsida</taxon>
        <taxon>eudicotyledons</taxon>
        <taxon>Gunneridae</taxon>
        <taxon>Pentapetalae</taxon>
        <taxon>rosids</taxon>
        <taxon>fabids</taxon>
        <taxon>Fabales</taxon>
        <taxon>Fabaceae</taxon>
        <taxon>Papilionoideae</taxon>
        <taxon>50 kb inversion clade</taxon>
        <taxon>NPAAA clade</taxon>
        <taxon>Hologalegina</taxon>
        <taxon>IRL clade</taxon>
        <taxon>Trifolieae</taxon>
        <taxon>Trifolium</taxon>
    </lineage>
</organism>
<keyword evidence="3" id="KW-1185">Reference proteome</keyword>
<dbReference type="OrthoDB" id="1738322at2759"/>
<dbReference type="Proteomes" id="UP000242715">
    <property type="component" value="Unassembled WGS sequence"/>
</dbReference>
<dbReference type="EMBL" id="DF974221">
    <property type="protein sequence ID" value="GAU46516.1"/>
    <property type="molecule type" value="Genomic_DNA"/>
</dbReference>
<gene>
    <name evidence="2" type="ORF">TSUD_188250</name>
</gene>
<name>A0A2Z6NSB5_TRISU</name>
<accession>A0A2Z6NSB5</accession>